<dbReference type="AlphaFoldDB" id="A0A1I0CV30"/>
<dbReference type="RefSeq" id="WP_093328657.1">
    <property type="nucleotide sequence ID" value="NZ_AP027363.1"/>
</dbReference>
<dbReference type="InterPro" id="IPR012748">
    <property type="entry name" value="Rieske-like_NirD"/>
</dbReference>
<organism evidence="4 5">
    <name type="scientific">Thalassotalea agarivorans</name>
    <name type="common">Thalassomonas agarivorans</name>
    <dbReference type="NCBI Taxonomy" id="349064"/>
    <lineage>
        <taxon>Bacteria</taxon>
        <taxon>Pseudomonadati</taxon>
        <taxon>Pseudomonadota</taxon>
        <taxon>Gammaproteobacteria</taxon>
        <taxon>Alteromonadales</taxon>
        <taxon>Colwelliaceae</taxon>
        <taxon>Thalassotalea</taxon>
    </lineage>
</organism>
<accession>A0A1I0CV30</accession>
<dbReference type="GO" id="GO:0042128">
    <property type="term" value="P:nitrate assimilation"/>
    <property type="evidence" value="ECO:0007669"/>
    <property type="project" value="UniProtKB-KW"/>
</dbReference>
<name>A0A1I0CV30_THASX</name>
<dbReference type="NCBIfam" id="TIGR02378">
    <property type="entry name" value="nirD_assim_sml"/>
    <property type="match status" value="1"/>
</dbReference>
<reference evidence="4 5" key="1">
    <citation type="submission" date="2016-10" db="EMBL/GenBank/DDBJ databases">
        <authorList>
            <person name="de Groot N.N."/>
        </authorList>
    </citation>
    <scope>NUCLEOTIDE SEQUENCE [LARGE SCALE GENOMIC DNA]</scope>
    <source>
        <strain evidence="4 5">DSM 19706</strain>
    </source>
</reference>
<keyword evidence="1" id="KW-0560">Oxidoreductase</keyword>
<dbReference type="SUPFAM" id="SSF50022">
    <property type="entry name" value="ISP domain"/>
    <property type="match status" value="1"/>
</dbReference>
<proteinExistence type="predicted"/>
<dbReference type="InterPro" id="IPR017881">
    <property type="entry name" value="NirD"/>
</dbReference>
<evidence type="ECO:0000256" key="2">
    <source>
        <dbReference type="ARBA" id="ARBA00023063"/>
    </source>
</evidence>
<protein>
    <submittedName>
        <fullName evidence="4">Assimilatory nitrite reductase (NAD(P)H) small subunit</fullName>
    </submittedName>
</protein>
<dbReference type="CDD" id="cd03529">
    <property type="entry name" value="Rieske_NirD"/>
    <property type="match status" value="1"/>
</dbReference>
<dbReference type="PANTHER" id="PTHR40562">
    <property type="match status" value="1"/>
</dbReference>
<dbReference type="InterPro" id="IPR036922">
    <property type="entry name" value="Rieske_2Fe-2S_sf"/>
</dbReference>
<keyword evidence="5" id="KW-1185">Reference proteome</keyword>
<dbReference type="PANTHER" id="PTHR40562:SF1">
    <property type="entry name" value="NITRITE REDUCTASE (NADH) SMALL SUBUNIT"/>
    <property type="match status" value="1"/>
</dbReference>
<dbReference type="OrthoDB" id="516687at2"/>
<dbReference type="Pfam" id="PF13806">
    <property type="entry name" value="Rieske_2"/>
    <property type="match status" value="1"/>
</dbReference>
<dbReference type="EMBL" id="FOHK01000005">
    <property type="protein sequence ID" value="SET22962.1"/>
    <property type="molecule type" value="Genomic_DNA"/>
</dbReference>
<keyword evidence="2" id="KW-0534">Nitrate assimilation</keyword>
<gene>
    <name evidence="4" type="ORF">SAMN05660429_01321</name>
</gene>
<dbReference type="STRING" id="349064.SAMN05660429_01321"/>
<evidence type="ECO:0000259" key="3">
    <source>
        <dbReference type="Pfam" id="PF13806"/>
    </source>
</evidence>
<evidence type="ECO:0000313" key="4">
    <source>
        <dbReference type="EMBL" id="SET22962.1"/>
    </source>
</evidence>
<dbReference type="Gene3D" id="2.102.10.10">
    <property type="entry name" value="Rieske [2Fe-2S] iron-sulphur domain"/>
    <property type="match status" value="1"/>
</dbReference>
<dbReference type="Proteomes" id="UP000199308">
    <property type="component" value="Unassembled WGS sequence"/>
</dbReference>
<feature type="domain" description="Rieske-like [2Fe-2S]" evidence="3">
    <location>
        <begin position="8"/>
        <end position="113"/>
    </location>
</feature>
<dbReference type="GO" id="GO:0051537">
    <property type="term" value="F:2 iron, 2 sulfur cluster binding"/>
    <property type="evidence" value="ECO:0007669"/>
    <property type="project" value="InterPro"/>
</dbReference>
<dbReference type="PROSITE" id="PS51300">
    <property type="entry name" value="NIRD"/>
    <property type="match status" value="1"/>
</dbReference>
<dbReference type="GO" id="GO:0008942">
    <property type="term" value="F:nitrite reductase [NAD(P)H] activity"/>
    <property type="evidence" value="ECO:0007669"/>
    <property type="project" value="InterPro"/>
</dbReference>
<sequence>MGIAETKQWHDICDISALVENTGVAALLPNQQQIALFKITGLEPDIFAIGNFDPIGKANVLYRGIVGSAGEEPIVASPLYKQHFSLRSGECIQQPDQFVPVYPVRTHSDRVQVFF</sequence>
<evidence type="ECO:0000313" key="5">
    <source>
        <dbReference type="Proteomes" id="UP000199308"/>
    </source>
</evidence>
<evidence type="ECO:0000256" key="1">
    <source>
        <dbReference type="ARBA" id="ARBA00023002"/>
    </source>
</evidence>